<dbReference type="AlphaFoldDB" id="A0A923LUQ6"/>
<dbReference type="EMBL" id="JACOPL010000007">
    <property type="protein sequence ID" value="MBC5725484.1"/>
    <property type="molecule type" value="Genomic_DNA"/>
</dbReference>
<comment type="caution">
    <text evidence="2">The sequence shown here is derived from an EMBL/GenBank/DDBJ whole genome shotgun (WGS) entry which is preliminary data.</text>
</comment>
<feature type="domain" description="Replication-associated protein ORF2/G2P" evidence="1">
    <location>
        <begin position="71"/>
        <end position="168"/>
    </location>
</feature>
<protein>
    <recommendedName>
        <fullName evidence="1">Replication-associated protein ORF2/G2P domain-containing protein</fullName>
    </recommendedName>
</protein>
<proteinExistence type="predicted"/>
<accession>A0A923LUQ6</accession>
<name>A0A923LUQ6_9FIRM</name>
<evidence type="ECO:0000313" key="3">
    <source>
        <dbReference type="Proteomes" id="UP000606499"/>
    </source>
</evidence>
<evidence type="ECO:0000259" key="1">
    <source>
        <dbReference type="Pfam" id="PF23343"/>
    </source>
</evidence>
<dbReference type="RefSeq" id="WP_054327532.1">
    <property type="nucleotide sequence ID" value="NZ_JACOPL010000007.1"/>
</dbReference>
<reference evidence="2" key="1">
    <citation type="submission" date="2020-08" db="EMBL/GenBank/DDBJ databases">
        <title>Genome public.</title>
        <authorList>
            <person name="Liu C."/>
            <person name="Sun Q."/>
        </authorList>
    </citation>
    <scope>NUCLEOTIDE SEQUENCE</scope>
    <source>
        <strain evidence="2">NSJ-28</strain>
    </source>
</reference>
<dbReference type="InterPro" id="IPR056906">
    <property type="entry name" value="ORF2/G2P_dom"/>
</dbReference>
<keyword evidence="3" id="KW-1185">Reference proteome</keyword>
<organism evidence="2 3">
    <name type="scientific">Agathobaculum faecis</name>
    <dbReference type="NCBI Taxonomy" id="2763013"/>
    <lineage>
        <taxon>Bacteria</taxon>
        <taxon>Bacillati</taxon>
        <taxon>Bacillota</taxon>
        <taxon>Clostridia</taxon>
        <taxon>Eubacteriales</taxon>
        <taxon>Butyricicoccaceae</taxon>
        <taxon>Agathobaculum</taxon>
    </lineage>
</organism>
<gene>
    <name evidence="2" type="ORF">H8S45_08445</name>
</gene>
<dbReference type="Pfam" id="PF23343">
    <property type="entry name" value="REP_ORF2-G2P"/>
    <property type="match status" value="1"/>
</dbReference>
<sequence length="266" mass="30471">MKKRKRVVRAGNLVWATICTPPAPNDPEHVRAAKSRATTAARKALNLKAACRRLEMLLAASFAPSDFHLILTYRPNDLPATRKEALKRLRKFLAQLRAYRKARSLPLKYVYATEGLHGDKRFHHHLVINATAGDYDLIRSLWVWGDQIDLERIADRDYYGLARYLTKEAAEGKPNGAQSWTPSRGLQKPTVETSWVDGDETLTAPAGCYVIERDERQNEFAGYSYIKYRIARPQPRQTRPRRTKASLPIPPTLYEIDAPMRPHVRR</sequence>
<dbReference type="Proteomes" id="UP000606499">
    <property type="component" value="Unassembled WGS sequence"/>
</dbReference>
<evidence type="ECO:0000313" key="2">
    <source>
        <dbReference type="EMBL" id="MBC5725484.1"/>
    </source>
</evidence>